<feature type="chain" id="PRO_5045044218" description="Peptidase A1 domain-containing protein" evidence="7">
    <location>
        <begin position="29"/>
        <end position="445"/>
    </location>
</feature>
<feature type="region of interest" description="Disordered" evidence="6">
    <location>
        <begin position="297"/>
        <end position="318"/>
    </location>
</feature>
<evidence type="ECO:0000256" key="5">
    <source>
        <dbReference type="ARBA" id="ARBA00023180"/>
    </source>
</evidence>
<keyword evidence="2" id="KW-0645">Protease</keyword>
<feature type="domain" description="Peptidase A1" evidence="8">
    <location>
        <begin position="87"/>
        <end position="438"/>
    </location>
</feature>
<keyword evidence="4" id="KW-0378">Hydrolase</keyword>
<dbReference type="Pfam" id="PF14541">
    <property type="entry name" value="TAXi_C"/>
    <property type="match status" value="1"/>
</dbReference>
<sequence>MARTMKLHIIPLALILVMSMPRFHMTDAAGFSIDLIHRDSIQSPSLYSASERIKNALQRSYDRAKNLAQNNSTQQPSTEIIPDRGEYLMKFSLGTPPVETLAIADTGSDLTWIQCKPCIKCFKQKSPIFDPKRSSTYKPVSCNSNACNALQRTSCNSSNDTCSYEIMYGDRSYSKGDLATETLTLGSNVSIRDVTIGCGHLDQGTFGAGSSGIVGLGGGKVSLITQMGSSIQGKFSYCLVPFLGESSKPSKMNFGENVVVSGDGVVSTPIVAKKPSTFYFLTLEGMTVGEQRLDIDLSSSSSSSDDDDDDDDDIKASQEGNIIIDSGTTLTFLPIELYYQVITAVRSQMVLREITDPQGLLNLCYLSTGDRMPQVPEIIAHFRGADVKLKSINTFVKTSQMSLCLAFAPATSFAIYGNLAQMNFLVGYDLEKRTVSFKPTICSKA</sequence>
<evidence type="ECO:0000256" key="3">
    <source>
        <dbReference type="ARBA" id="ARBA00022750"/>
    </source>
</evidence>
<dbReference type="PROSITE" id="PS00141">
    <property type="entry name" value="ASP_PROTEASE"/>
    <property type="match status" value="2"/>
</dbReference>
<dbReference type="SUPFAM" id="SSF50630">
    <property type="entry name" value="Acid proteases"/>
    <property type="match status" value="1"/>
</dbReference>
<dbReference type="InterPro" id="IPR001969">
    <property type="entry name" value="Aspartic_peptidase_AS"/>
</dbReference>
<dbReference type="Pfam" id="PF14543">
    <property type="entry name" value="TAXi_N"/>
    <property type="match status" value="1"/>
</dbReference>
<feature type="signal peptide" evidence="7">
    <location>
        <begin position="1"/>
        <end position="28"/>
    </location>
</feature>
<evidence type="ECO:0000313" key="9">
    <source>
        <dbReference type="EMBL" id="KAK6119278.1"/>
    </source>
</evidence>
<accession>A0ABR0U9P9</accession>
<comment type="similarity">
    <text evidence="1">Belongs to the peptidase A1 family.</text>
</comment>
<reference evidence="9 10" key="1">
    <citation type="journal article" date="2021" name="Comput. Struct. Biotechnol. J.">
        <title>De novo genome assembly of the potent medicinal plant Rehmannia glutinosa using nanopore technology.</title>
        <authorList>
            <person name="Ma L."/>
            <person name="Dong C."/>
            <person name="Song C."/>
            <person name="Wang X."/>
            <person name="Zheng X."/>
            <person name="Niu Y."/>
            <person name="Chen S."/>
            <person name="Feng W."/>
        </authorList>
    </citation>
    <scope>NUCLEOTIDE SEQUENCE [LARGE SCALE GENOMIC DNA]</scope>
    <source>
        <strain evidence="9">DH-2019</strain>
    </source>
</reference>
<evidence type="ECO:0000256" key="7">
    <source>
        <dbReference type="SAM" id="SignalP"/>
    </source>
</evidence>
<organism evidence="9 10">
    <name type="scientific">Rehmannia glutinosa</name>
    <name type="common">Chinese foxglove</name>
    <dbReference type="NCBI Taxonomy" id="99300"/>
    <lineage>
        <taxon>Eukaryota</taxon>
        <taxon>Viridiplantae</taxon>
        <taxon>Streptophyta</taxon>
        <taxon>Embryophyta</taxon>
        <taxon>Tracheophyta</taxon>
        <taxon>Spermatophyta</taxon>
        <taxon>Magnoliopsida</taxon>
        <taxon>eudicotyledons</taxon>
        <taxon>Gunneridae</taxon>
        <taxon>Pentapetalae</taxon>
        <taxon>asterids</taxon>
        <taxon>lamiids</taxon>
        <taxon>Lamiales</taxon>
        <taxon>Orobanchaceae</taxon>
        <taxon>Rehmannieae</taxon>
        <taxon>Rehmannia</taxon>
    </lineage>
</organism>
<proteinExistence type="inferred from homology"/>
<comment type="caution">
    <text evidence="9">The sequence shown here is derived from an EMBL/GenBank/DDBJ whole genome shotgun (WGS) entry which is preliminary data.</text>
</comment>
<dbReference type="EMBL" id="JABTTQ020003236">
    <property type="protein sequence ID" value="KAK6119278.1"/>
    <property type="molecule type" value="Genomic_DNA"/>
</dbReference>
<evidence type="ECO:0000256" key="4">
    <source>
        <dbReference type="ARBA" id="ARBA00022801"/>
    </source>
</evidence>
<dbReference type="CDD" id="cd05476">
    <property type="entry name" value="pepsin_A_like_plant"/>
    <property type="match status" value="1"/>
</dbReference>
<evidence type="ECO:0000256" key="6">
    <source>
        <dbReference type="SAM" id="MobiDB-lite"/>
    </source>
</evidence>
<keyword evidence="3" id="KW-0064">Aspartyl protease</keyword>
<dbReference type="PANTHER" id="PTHR47967:SF66">
    <property type="entry name" value="ASPARTIC PROTEINASE CDR1-RELATED"/>
    <property type="match status" value="1"/>
</dbReference>
<name>A0ABR0U9P9_REHGL</name>
<evidence type="ECO:0000256" key="2">
    <source>
        <dbReference type="ARBA" id="ARBA00022670"/>
    </source>
</evidence>
<dbReference type="InterPro" id="IPR033121">
    <property type="entry name" value="PEPTIDASE_A1"/>
</dbReference>
<dbReference type="InterPro" id="IPR032799">
    <property type="entry name" value="TAXi_C"/>
</dbReference>
<evidence type="ECO:0000256" key="1">
    <source>
        <dbReference type="ARBA" id="ARBA00007447"/>
    </source>
</evidence>
<feature type="compositionally biased region" description="Acidic residues" evidence="6">
    <location>
        <begin position="304"/>
        <end position="313"/>
    </location>
</feature>
<dbReference type="PROSITE" id="PS51767">
    <property type="entry name" value="PEPTIDASE_A1"/>
    <property type="match status" value="1"/>
</dbReference>
<dbReference type="Proteomes" id="UP001318860">
    <property type="component" value="Unassembled WGS sequence"/>
</dbReference>
<keyword evidence="5" id="KW-0325">Glycoprotein</keyword>
<evidence type="ECO:0000313" key="10">
    <source>
        <dbReference type="Proteomes" id="UP001318860"/>
    </source>
</evidence>
<dbReference type="Gene3D" id="2.40.70.10">
    <property type="entry name" value="Acid Proteases"/>
    <property type="match status" value="2"/>
</dbReference>
<dbReference type="InterPro" id="IPR034161">
    <property type="entry name" value="Pepsin-like_plant"/>
</dbReference>
<dbReference type="InterPro" id="IPR021109">
    <property type="entry name" value="Peptidase_aspartic_dom_sf"/>
</dbReference>
<protein>
    <recommendedName>
        <fullName evidence="8">Peptidase A1 domain-containing protein</fullName>
    </recommendedName>
</protein>
<dbReference type="PANTHER" id="PTHR47967">
    <property type="entry name" value="OS07G0603500 PROTEIN-RELATED"/>
    <property type="match status" value="1"/>
</dbReference>
<dbReference type="InterPro" id="IPR032861">
    <property type="entry name" value="TAXi_N"/>
</dbReference>
<gene>
    <name evidence="9" type="ORF">DH2020_046982</name>
</gene>
<keyword evidence="7" id="KW-0732">Signal</keyword>
<keyword evidence="10" id="KW-1185">Reference proteome</keyword>
<evidence type="ECO:0000259" key="8">
    <source>
        <dbReference type="PROSITE" id="PS51767"/>
    </source>
</evidence>
<dbReference type="InterPro" id="IPR051708">
    <property type="entry name" value="Plant_Aspart_Prot_A1"/>
</dbReference>